<proteinExistence type="predicted"/>
<dbReference type="InterPro" id="IPR011604">
    <property type="entry name" value="PDDEXK-like_dom_sf"/>
</dbReference>
<protein>
    <submittedName>
        <fullName evidence="5">PD-(D/E)XK nuclease family protein</fullName>
    </submittedName>
</protein>
<dbReference type="Pfam" id="PF12705">
    <property type="entry name" value="PDDEXK_1"/>
    <property type="match status" value="1"/>
</dbReference>
<feature type="domain" description="PD-(D/E)XK endonuclease-like" evidence="4">
    <location>
        <begin position="12"/>
        <end position="269"/>
    </location>
</feature>
<dbReference type="InterPro" id="IPR038726">
    <property type="entry name" value="PDDEXK_AddAB-type"/>
</dbReference>
<gene>
    <name evidence="5" type="ORF">RB636_04370</name>
</gene>
<evidence type="ECO:0000256" key="1">
    <source>
        <dbReference type="ARBA" id="ARBA00022763"/>
    </source>
</evidence>
<comment type="caution">
    <text evidence="5">The sequence shown here is derived from an EMBL/GenBank/DDBJ whole genome shotgun (WGS) entry which is preliminary data.</text>
</comment>
<evidence type="ECO:0000313" key="6">
    <source>
        <dbReference type="Proteomes" id="UP001348265"/>
    </source>
</evidence>
<evidence type="ECO:0000256" key="2">
    <source>
        <dbReference type="ARBA" id="ARBA00022806"/>
    </source>
</evidence>
<evidence type="ECO:0000313" key="5">
    <source>
        <dbReference type="EMBL" id="MEF3112436.1"/>
    </source>
</evidence>
<accession>A0ABU7WLM9</accession>
<name>A0ABU7WLM9_9ACTN</name>
<keyword evidence="1" id="KW-0227">DNA damage</keyword>
<sequence>MQTSTSGRIPRSHSQYTSYAQCGEMYRLERVARVASDPAGWFVQGTAVHAAIEAYERSGRTLTTAEAIAHFERSWRQELAAGREVCADLTQWRTGGRKTATKDLDDRKALGAHQVADYIAYTEDAGAAEQVWTTPDGRLAVELPFTIQLGDVPVRGVIDQVVSTPYGLTVRDIKTGTKAPASSLQLALYRRALRETFGVDVIWGDFWICARLGRSPKRGGPTDPIDLTTIDQDWLSGQYAAMDAAQRHGVYLASPGDHCRACGVQRHCKAKGQP</sequence>
<evidence type="ECO:0000256" key="3">
    <source>
        <dbReference type="ARBA" id="ARBA00023204"/>
    </source>
</evidence>
<evidence type="ECO:0000259" key="4">
    <source>
        <dbReference type="Pfam" id="PF12705"/>
    </source>
</evidence>
<keyword evidence="3" id="KW-0234">DNA repair</keyword>
<dbReference type="EMBL" id="JAVFKM010000002">
    <property type="protein sequence ID" value="MEF3112436.1"/>
    <property type="molecule type" value="Genomic_DNA"/>
</dbReference>
<keyword evidence="6" id="KW-1185">Reference proteome</keyword>
<reference evidence="5 6" key="1">
    <citation type="submission" date="2023-08" db="EMBL/GenBank/DDBJ databases">
        <authorList>
            <person name="Sharma P."/>
            <person name="Verma V."/>
            <person name="Mohan M.K."/>
            <person name="Dubey A.K."/>
        </authorList>
    </citation>
    <scope>NUCLEOTIDE SEQUENCE [LARGE SCALE GENOMIC DNA]</scope>
    <source>
        <strain evidence="5 6">ADP4</strain>
    </source>
</reference>
<keyword evidence="2" id="KW-0547">Nucleotide-binding</keyword>
<keyword evidence="2" id="KW-0067">ATP-binding</keyword>
<dbReference type="Gene3D" id="3.90.320.10">
    <property type="match status" value="1"/>
</dbReference>
<keyword evidence="2" id="KW-0347">Helicase</keyword>
<dbReference type="Proteomes" id="UP001348265">
    <property type="component" value="Unassembled WGS sequence"/>
</dbReference>
<organism evidence="5 6">
    <name type="scientific">Streptomyces chrestomyceticus</name>
    <dbReference type="NCBI Taxonomy" id="68185"/>
    <lineage>
        <taxon>Bacteria</taxon>
        <taxon>Bacillati</taxon>
        <taxon>Actinomycetota</taxon>
        <taxon>Actinomycetes</taxon>
        <taxon>Kitasatosporales</taxon>
        <taxon>Streptomycetaceae</taxon>
        <taxon>Streptomyces</taxon>
    </lineage>
</organism>
<keyword evidence="2" id="KW-0378">Hydrolase</keyword>
<dbReference type="RefSeq" id="WP_331785433.1">
    <property type="nucleotide sequence ID" value="NZ_JAVFKM010000002.1"/>
</dbReference>